<dbReference type="AlphaFoldDB" id="A0A1B6CRY3"/>
<organism evidence="1">
    <name type="scientific">Clastoptera arizonana</name>
    <name type="common">Arizona spittle bug</name>
    <dbReference type="NCBI Taxonomy" id="38151"/>
    <lineage>
        <taxon>Eukaryota</taxon>
        <taxon>Metazoa</taxon>
        <taxon>Ecdysozoa</taxon>
        <taxon>Arthropoda</taxon>
        <taxon>Hexapoda</taxon>
        <taxon>Insecta</taxon>
        <taxon>Pterygota</taxon>
        <taxon>Neoptera</taxon>
        <taxon>Paraneoptera</taxon>
        <taxon>Hemiptera</taxon>
        <taxon>Auchenorrhyncha</taxon>
        <taxon>Cercopoidea</taxon>
        <taxon>Clastopteridae</taxon>
        <taxon>Clastoptera</taxon>
    </lineage>
</organism>
<reference evidence="1" key="1">
    <citation type="submission" date="2015-12" db="EMBL/GenBank/DDBJ databases">
        <title>De novo transcriptome assembly of four potential Pierce s Disease insect vectors from Arizona vineyards.</title>
        <authorList>
            <person name="Tassone E.E."/>
        </authorList>
    </citation>
    <scope>NUCLEOTIDE SEQUENCE</scope>
</reference>
<gene>
    <name evidence="1" type="ORF">g.39066</name>
</gene>
<name>A0A1B6CRY3_9HEMI</name>
<evidence type="ECO:0000313" key="1">
    <source>
        <dbReference type="EMBL" id="JAS16171.1"/>
    </source>
</evidence>
<protein>
    <recommendedName>
        <fullName evidence="2">Reverse transcriptase domain-containing protein</fullName>
    </recommendedName>
</protein>
<evidence type="ECO:0008006" key="2">
    <source>
        <dbReference type="Google" id="ProtNLM"/>
    </source>
</evidence>
<sequence length="218" mass="26159">MATGDNNIVSTEKLQTAINEIKRWTVKWRIKLNETKSVHVDFTNKKIDHKPVYINNQIVPYENSAKYLGMTLDAKLRWKPHVKKKQEELKMKYRKMYWLLGRHSALSVHNKLLLYRQVLKPIWTYGIQLWGCTSQSNRMIIQRFQNKVLRAIVNAPWYIRNDNLHKDLDVEIVDNVIKLYAQRHEQRLQQHVNIEAHQLLDNDDLIRRLKRVKPFELV</sequence>
<dbReference type="EMBL" id="GEDC01021127">
    <property type="protein sequence ID" value="JAS16171.1"/>
    <property type="molecule type" value="Transcribed_RNA"/>
</dbReference>
<proteinExistence type="predicted"/>
<accession>A0A1B6CRY3</accession>